<comment type="similarity">
    <text evidence="1">Belongs to the AHA1 family.</text>
</comment>
<dbReference type="Gene3D" id="3.30.530.20">
    <property type="match status" value="1"/>
</dbReference>
<dbReference type="InterPro" id="IPR023393">
    <property type="entry name" value="START-like_dom_sf"/>
</dbReference>
<dbReference type="STRING" id="1396826.PHA8399_03674"/>
<accession>A0A0P1HYV4</accession>
<organism evidence="3 4">
    <name type="scientific">Leisingera aquaemixtae</name>
    <dbReference type="NCBI Taxonomy" id="1396826"/>
    <lineage>
        <taxon>Bacteria</taxon>
        <taxon>Pseudomonadati</taxon>
        <taxon>Pseudomonadota</taxon>
        <taxon>Alphaproteobacteria</taxon>
        <taxon>Rhodobacterales</taxon>
        <taxon>Roseobacteraceae</taxon>
        <taxon>Leisingera</taxon>
    </lineage>
</organism>
<evidence type="ECO:0000256" key="1">
    <source>
        <dbReference type="ARBA" id="ARBA00006817"/>
    </source>
</evidence>
<evidence type="ECO:0000313" key="4">
    <source>
        <dbReference type="Proteomes" id="UP000051326"/>
    </source>
</evidence>
<dbReference type="SUPFAM" id="SSF55961">
    <property type="entry name" value="Bet v1-like"/>
    <property type="match status" value="1"/>
</dbReference>
<proteinExistence type="inferred from homology"/>
<reference evidence="3 4" key="1">
    <citation type="submission" date="2015-09" db="EMBL/GenBank/DDBJ databases">
        <authorList>
            <consortium name="Swine Surveillance"/>
        </authorList>
    </citation>
    <scope>NUCLEOTIDE SEQUENCE [LARGE SCALE GENOMIC DNA]</scope>
    <source>
        <strain evidence="3 4">CECT 8399</strain>
    </source>
</reference>
<protein>
    <recommendedName>
        <fullName evidence="2">Activator of Hsp90 ATPase homologue 1/2-like C-terminal domain-containing protein</fullName>
    </recommendedName>
</protein>
<dbReference type="CDD" id="cd07814">
    <property type="entry name" value="SRPBCC_CalC_Aha1-like"/>
    <property type="match status" value="1"/>
</dbReference>
<dbReference type="AlphaFoldDB" id="A0A0P1HYV4"/>
<feature type="domain" description="Activator of Hsp90 ATPase homologue 1/2-like C-terminal" evidence="2">
    <location>
        <begin position="12"/>
        <end position="140"/>
    </location>
</feature>
<dbReference type="EMBL" id="CYSR01000031">
    <property type="protein sequence ID" value="CUI01529.1"/>
    <property type="molecule type" value="Genomic_DNA"/>
</dbReference>
<dbReference type="RefSeq" id="WP_058287525.1">
    <property type="nucleotide sequence ID" value="NZ_CYSR01000031.1"/>
</dbReference>
<evidence type="ECO:0000313" key="3">
    <source>
        <dbReference type="EMBL" id="CUI01529.1"/>
    </source>
</evidence>
<gene>
    <name evidence="3" type="ORF">PHA8399_03674</name>
</gene>
<name>A0A0P1HYV4_9RHOB</name>
<dbReference type="Proteomes" id="UP000051326">
    <property type="component" value="Unassembled WGS sequence"/>
</dbReference>
<dbReference type="InterPro" id="IPR013538">
    <property type="entry name" value="ASHA1/2-like_C"/>
</dbReference>
<evidence type="ECO:0000259" key="2">
    <source>
        <dbReference type="Pfam" id="PF08327"/>
    </source>
</evidence>
<dbReference type="Pfam" id="PF08327">
    <property type="entry name" value="AHSA1"/>
    <property type="match status" value="1"/>
</dbReference>
<sequence length="145" mass="16112">MSDLQLQRIFPVSPETLFDWVTTPDKLLRWWGPEGVTIPEHDLDLSRTGPWHSIMQNSDGQQFHVSGQVTHVDVPKSVGFTWAWHDEDGSRGAESHVTFTIAAAGDGAMLLIDHRDLGDDGIAARHDEGWTSTLRKLEAQLTADA</sequence>